<reference evidence="3" key="1">
    <citation type="submission" date="2023-03" db="EMBL/GenBank/DDBJ databases">
        <title>Massive genome expansion in bonnet fungi (Mycena s.s.) driven by repeated elements and novel gene families across ecological guilds.</title>
        <authorList>
            <consortium name="Lawrence Berkeley National Laboratory"/>
            <person name="Harder C.B."/>
            <person name="Miyauchi S."/>
            <person name="Viragh M."/>
            <person name="Kuo A."/>
            <person name="Thoen E."/>
            <person name="Andreopoulos B."/>
            <person name="Lu D."/>
            <person name="Skrede I."/>
            <person name="Drula E."/>
            <person name="Henrissat B."/>
            <person name="Morin E."/>
            <person name="Kohler A."/>
            <person name="Barry K."/>
            <person name="LaButti K."/>
            <person name="Morin E."/>
            <person name="Salamov A."/>
            <person name="Lipzen A."/>
            <person name="Mereny Z."/>
            <person name="Hegedus B."/>
            <person name="Baldrian P."/>
            <person name="Stursova M."/>
            <person name="Weitz H."/>
            <person name="Taylor A."/>
            <person name="Grigoriev I.V."/>
            <person name="Nagy L.G."/>
            <person name="Martin F."/>
            <person name="Kauserud H."/>
        </authorList>
    </citation>
    <scope>NUCLEOTIDE SEQUENCE</scope>
    <source>
        <strain evidence="3">9144</strain>
    </source>
</reference>
<dbReference type="EMBL" id="JARJCW010000111">
    <property type="protein sequence ID" value="KAJ7193106.1"/>
    <property type="molecule type" value="Genomic_DNA"/>
</dbReference>
<proteinExistence type="predicted"/>
<accession>A0AAD6UYK2</accession>
<feature type="compositionally biased region" description="Pro residues" evidence="1">
    <location>
        <begin position="138"/>
        <end position="148"/>
    </location>
</feature>
<dbReference type="Proteomes" id="UP001219525">
    <property type="component" value="Unassembled WGS sequence"/>
</dbReference>
<feature type="signal peptide" evidence="2">
    <location>
        <begin position="1"/>
        <end position="22"/>
    </location>
</feature>
<name>A0AAD6UYK2_9AGAR</name>
<keyword evidence="4" id="KW-1185">Reference proteome</keyword>
<evidence type="ECO:0000313" key="4">
    <source>
        <dbReference type="Proteomes" id="UP001219525"/>
    </source>
</evidence>
<feature type="region of interest" description="Disordered" evidence="1">
    <location>
        <begin position="86"/>
        <end position="253"/>
    </location>
</feature>
<feature type="compositionally biased region" description="Low complexity" evidence="1">
    <location>
        <begin position="115"/>
        <end position="137"/>
    </location>
</feature>
<evidence type="ECO:0000313" key="3">
    <source>
        <dbReference type="EMBL" id="KAJ7193106.1"/>
    </source>
</evidence>
<dbReference type="SUPFAM" id="SSF101447">
    <property type="entry name" value="Formin homology 2 domain (FH2 domain)"/>
    <property type="match status" value="1"/>
</dbReference>
<evidence type="ECO:0000256" key="2">
    <source>
        <dbReference type="SAM" id="SignalP"/>
    </source>
</evidence>
<feature type="compositionally biased region" description="Low complexity" evidence="1">
    <location>
        <begin position="96"/>
        <end position="107"/>
    </location>
</feature>
<gene>
    <name evidence="3" type="ORF">GGX14DRAFT_546364</name>
</gene>
<feature type="compositionally biased region" description="Low complexity" evidence="1">
    <location>
        <begin position="149"/>
        <end position="158"/>
    </location>
</feature>
<comment type="caution">
    <text evidence="3">The sequence shown here is derived from an EMBL/GenBank/DDBJ whole genome shotgun (WGS) entry which is preliminary data.</text>
</comment>
<dbReference type="AlphaFoldDB" id="A0AAD6UYK2"/>
<protein>
    <submittedName>
        <fullName evidence="3">Uncharacterized protein</fullName>
    </submittedName>
</protein>
<evidence type="ECO:0000256" key="1">
    <source>
        <dbReference type="SAM" id="MobiDB-lite"/>
    </source>
</evidence>
<feature type="compositionally biased region" description="Pro residues" evidence="1">
    <location>
        <begin position="159"/>
        <end position="222"/>
    </location>
</feature>
<organism evidence="3 4">
    <name type="scientific">Mycena pura</name>
    <dbReference type="NCBI Taxonomy" id="153505"/>
    <lineage>
        <taxon>Eukaryota</taxon>
        <taxon>Fungi</taxon>
        <taxon>Dikarya</taxon>
        <taxon>Basidiomycota</taxon>
        <taxon>Agaricomycotina</taxon>
        <taxon>Agaricomycetes</taxon>
        <taxon>Agaricomycetidae</taxon>
        <taxon>Agaricales</taxon>
        <taxon>Marasmiineae</taxon>
        <taxon>Mycenaceae</taxon>
        <taxon>Mycena</taxon>
    </lineage>
</organism>
<feature type="compositionally biased region" description="Low complexity" evidence="1">
    <location>
        <begin position="223"/>
        <end position="233"/>
    </location>
</feature>
<feature type="compositionally biased region" description="Pro residues" evidence="1">
    <location>
        <begin position="234"/>
        <end position="244"/>
    </location>
</feature>
<feature type="chain" id="PRO_5042204725" evidence="2">
    <location>
        <begin position="23"/>
        <end position="455"/>
    </location>
</feature>
<sequence>MRFATPTSVLLLTVSATVTVYASPVRRAIDPSVKCAPTDKDNTALTGSRVADVGFAECDYKDAGPCTYFSADGSFSSGSSTCPKGLPQDANFGQSTTTAKAQVTTKAAPPPPPKTTTTRKAAPPKTTTTIRKTTTTRAPPPPPPPPPKTTIVKHTTTKAPPPPPKTTPPPPPKTTQAPPPPPPPKTTTQAPPPPPPKTTTQAPPPPPATTQAPAPPPPPATTPPVSVAAAPTTSAPPPPPPPPSTQQAQANPLSFHQDPSVAVTAVASASPDVAQQAVAAGPSASGATGAAGRRAGAPAALLLALVVPGRKGRLEVDEVENRRLAHVLLSIREMNALLDGPFCMSLTSWKRMKGAVLLRATEGDKLKTQQFAAPSGGVMCRPFFRIPFHRRSAQSVASKHRSYRQNSGAASRARAGGAHHCAAGRARRRAMDLTELCMWLSIVSNLPWSAIRHRA</sequence>
<keyword evidence="2" id="KW-0732">Signal</keyword>